<feature type="compositionally biased region" description="Polar residues" evidence="1">
    <location>
        <begin position="37"/>
        <end position="49"/>
    </location>
</feature>
<dbReference type="Proteomes" id="UP001286456">
    <property type="component" value="Unassembled WGS sequence"/>
</dbReference>
<gene>
    <name evidence="2" type="ORF">B0T19DRAFT_1031</name>
</gene>
<dbReference type="EMBL" id="JAUEPO010000001">
    <property type="protein sequence ID" value="KAK3335141.1"/>
    <property type="molecule type" value="Genomic_DNA"/>
</dbReference>
<name>A0AAE0J1E4_9PEZI</name>
<reference evidence="2" key="2">
    <citation type="submission" date="2023-06" db="EMBL/GenBank/DDBJ databases">
        <authorList>
            <consortium name="Lawrence Berkeley National Laboratory"/>
            <person name="Haridas S."/>
            <person name="Hensen N."/>
            <person name="Bonometti L."/>
            <person name="Westerberg I."/>
            <person name="Brannstrom I.O."/>
            <person name="Guillou S."/>
            <person name="Cros-Aarteil S."/>
            <person name="Calhoun S."/>
            <person name="Kuo A."/>
            <person name="Mondo S."/>
            <person name="Pangilinan J."/>
            <person name="Riley R."/>
            <person name="Labutti K."/>
            <person name="Andreopoulos B."/>
            <person name="Lipzen A."/>
            <person name="Chen C."/>
            <person name="Yanf M."/>
            <person name="Daum C."/>
            <person name="Ng V."/>
            <person name="Clum A."/>
            <person name="Steindorff A."/>
            <person name="Ohm R."/>
            <person name="Martin F."/>
            <person name="Silar P."/>
            <person name="Natvig D."/>
            <person name="Lalanne C."/>
            <person name="Gautier V."/>
            <person name="Ament-Velasquez S.L."/>
            <person name="Kruys A."/>
            <person name="Hutchinson M.I."/>
            <person name="Powell A.J."/>
            <person name="Barry K."/>
            <person name="Miller A.N."/>
            <person name="Grigoriev I.V."/>
            <person name="Debuchy R."/>
            <person name="Gladieux P."/>
            <person name="Thoren M.H."/>
            <person name="Johannesson H."/>
        </authorList>
    </citation>
    <scope>NUCLEOTIDE SEQUENCE</scope>
    <source>
        <strain evidence="2">SMH4131-1</strain>
    </source>
</reference>
<comment type="caution">
    <text evidence="2">The sequence shown here is derived from an EMBL/GenBank/DDBJ whole genome shotgun (WGS) entry which is preliminary data.</text>
</comment>
<sequence length="273" mass="30483">MAGLRHLHRTAPEQLPHHLQLLFEILENGYCEVRNRTLTTNKQPPATESPNRRDQNSELDQDAVLGNQCTIHACSLKPANSNRILALLSHAYIDLETSVVPALGTSHPLVLACSHKLLILQHQTSLYLTSFLPLARRTLNKLGNTEQYGPPVLVAWSADDALTKYCDISFALAHYFETIAPDSEACITYYVKALSGKPTPLSVDVSMRMAEKLAKEGRTKEARMWTLMRRYVQQGGEVQDLEGVLSAVVREVGDGDVPADHWSSEQARQLKRF</sequence>
<evidence type="ECO:0000313" key="3">
    <source>
        <dbReference type="Proteomes" id="UP001286456"/>
    </source>
</evidence>
<evidence type="ECO:0000256" key="1">
    <source>
        <dbReference type="SAM" id="MobiDB-lite"/>
    </source>
</evidence>
<evidence type="ECO:0000313" key="2">
    <source>
        <dbReference type="EMBL" id="KAK3335141.1"/>
    </source>
</evidence>
<dbReference type="AlphaFoldDB" id="A0AAE0J1E4"/>
<reference evidence="2" key="1">
    <citation type="journal article" date="2023" name="Mol. Phylogenet. Evol.">
        <title>Genome-scale phylogeny and comparative genomics of the fungal order Sordariales.</title>
        <authorList>
            <person name="Hensen N."/>
            <person name="Bonometti L."/>
            <person name="Westerberg I."/>
            <person name="Brannstrom I.O."/>
            <person name="Guillou S."/>
            <person name="Cros-Aarteil S."/>
            <person name="Calhoun S."/>
            <person name="Haridas S."/>
            <person name="Kuo A."/>
            <person name="Mondo S."/>
            <person name="Pangilinan J."/>
            <person name="Riley R."/>
            <person name="LaButti K."/>
            <person name="Andreopoulos B."/>
            <person name="Lipzen A."/>
            <person name="Chen C."/>
            <person name="Yan M."/>
            <person name="Daum C."/>
            <person name="Ng V."/>
            <person name="Clum A."/>
            <person name="Steindorff A."/>
            <person name="Ohm R.A."/>
            <person name="Martin F."/>
            <person name="Silar P."/>
            <person name="Natvig D.O."/>
            <person name="Lalanne C."/>
            <person name="Gautier V."/>
            <person name="Ament-Velasquez S.L."/>
            <person name="Kruys A."/>
            <person name="Hutchinson M.I."/>
            <person name="Powell A.J."/>
            <person name="Barry K."/>
            <person name="Miller A.N."/>
            <person name="Grigoriev I.V."/>
            <person name="Debuchy R."/>
            <person name="Gladieux P."/>
            <person name="Hiltunen Thoren M."/>
            <person name="Johannesson H."/>
        </authorList>
    </citation>
    <scope>NUCLEOTIDE SEQUENCE</scope>
    <source>
        <strain evidence="2">SMH4131-1</strain>
    </source>
</reference>
<accession>A0AAE0J1E4</accession>
<feature type="region of interest" description="Disordered" evidence="1">
    <location>
        <begin position="37"/>
        <end position="57"/>
    </location>
</feature>
<organism evidence="2 3">
    <name type="scientific">Cercophora scortea</name>
    <dbReference type="NCBI Taxonomy" id="314031"/>
    <lineage>
        <taxon>Eukaryota</taxon>
        <taxon>Fungi</taxon>
        <taxon>Dikarya</taxon>
        <taxon>Ascomycota</taxon>
        <taxon>Pezizomycotina</taxon>
        <taxon>Sordariomycetes</taxon>
        <taxon>Sordariomycetidae</taxon>
        <taxon>Sordariales</taxon>
        <taxon>Lasiosphaeriaceae</taxon>
        <taxon>Cercophora</taxon>
    </lineage>
</organism>
<keyword evidence="3" id="KW-1185">Reference proteome</keyword>
<protein>
    <submittedName>
        <fullName evidence="2">Uncharacterized protein</fullName>
    </submittedName>
</protein>
<proteinExistence type="predicted"/>